<keyword evidence="5" id="KW-1185">Reference proteome</keyword>
<dbReference type="AlphaFoldDB" id="A0AAV2Q1K1"/>
<feature type="domain" description="PA" evidence="3">
    <location>
        <begin position="217"/>
        <end position="299"/>
    </location>
</feature>
<evidence type="ECO:0000313" key="4">
    <source>
        <dbReference type="EMBL" id="CAL4066616.1"/>
    </source>
</evidence>
<reference evidence="4 5" key="1">
    <citation type="submission" date="2024-05" db="EMBL/GenBank/DDBJ databases">
        <authorList>
            <person name="Wallberg A."/>
        </authorList>
    </citation>
    <scope>NUCLEOTIDE SEQUENCE [LARGE SCALE GENOMIC DNA]</scope>
</reference>
<keyword evidence="2" id="KW-0812">Transmembrane</keyword>
<dbReference type="PANTHER" id="PTHR10404:SF46">
    <property type="entry name" value="VACUOLAR PROTEIN SORTING-ASSOCIATED PROTEIN 70"/>
    <property type="match status" value="1"/>
</dbReference>
<dbReference type="PANTHER" id="PTHR10404">
    <property type="entry name" value="N-ACETYLATED-ALPHA-LINKED ACIDIC DIPEPTIDASE"/>
    <property type="match status" value="1"/>
</dbReference>
<dbReference type="SUPFAM" id="SSF52025">
    <property type="entry name" value="PA domain"/>
    <property type="match status" value="1"/>
</dbReference>
<keyword evidence="2" id="KW-1133">Transmembrane helix</keyword>
<dbReference type="Pfam" id="PF02225">
    <property type="entry name" value="PA"/>
    <property type="match status" value="1"/>
</dbReference>
<evidence type="ECO:0000256" key="1">
    <source>
        <dbReference type="SAM" id="MobiDB-lite"/>
    </source>
</evidence>
<accession>A0AAV2Q1K1</accession>
<dbReference type="InterPro" id="IPR003137">
    <property type="entry name" value="PA_domain"/>
</dbReference>
<protein>
    <recommendedName>
        <fullName evidence="3">PA domain-containing protein</fullName>
    </recommendedName>
</protein>
<evidence type="ECO:0000259" key="3">
    <source>
        <dbReference type="Pfam" id="PF02225"/>
    </source>
</evidence>
<organism evidence="4 5">
    <name type="scientific">Meganyctiphanes norvegica</name>
    <name type="common">Northern krill</name>
    <name type="synonym">Thysanopoda norvegica</name>
    <dbReference type="NCBI Taxonomy" id="48144"/>
    <lineage>
        <taxon>Eukaryota</taxon>
        <taxon>Metazoa</taxon>
        <taxon>Ecdysozoa</taxon>
        <taxon>Arthropoda</taxon>
        <taxon>Crustacea</taxon>
        <taxon>Multicrustacea</taxon>
        <taxon>Malacostraca</taxon>
        <taxon>Eumalacostraca</taxon>
        <taxon>Eucarida</taxon>
        <taxon>Euphausiacea</taxon>
        <taxon>Euphausiidae</taxon>
        <taxon>Meganyctiphanes</taxon>
    </lineage>
</organism>
<evidence type="ECO:0000256" key="2">
    <source>
        <dbReference type="SAM" id="Phobius"/>
    </source>
</evidence>
<name>A0AAV2Q1K1_MEGNR</name>
<feature type="compositionally biased region" description="Polar residues" evidence="1">
    <location>
        <begin position="1"/>
        <end position="13"/>
    </location>
</feature>
<feature type="non-terminal residue" evidence="4">
    <location>
        <position position="324"/>
    </location>
</feature>
<gene>
    <name evidence="4" type="ORF">MNOR_LOCUS5863</name>
</gene>
<dbReference type="GO" id="GO:0004180">
    <property type="term" value="F:carboxypeptidase activity"/>
    <property type="evidence" value="ECO:0007669"/>
    <property type="project" value="TreeGrafter"/>
</dbReference>
<feature type="transmembrane region" description="Helical" evidence="2">
    <location>
        <begin position="68"/>
        <end position="90"/>
    </location>
</feature>
<sequence>MSAESYTRWTSGASDDDEDEDLQHNTRNSGVPDSIAPASGEEGGGMITFLTRPQPSPTINAPARARMLCIMVLFCLTCIVCGAFVGYMYGQSVGASNARKTMNHKSTPRHPDDHLPLELITQLQEHIATNSIRGYARQLSEQPRSLVVDYLKSIWKQQGLETTTTSFTVSLSKPNRSDPNKVILEYHDEPEKLLNPLSKDQQAFPPYVAYSSSGVATGPLVYGHYGEREDFEILQSRDANIEGSIVLIRHGRLHPGVKVHNAEQAGAVGVLLYPDPNDFGDPREGGAMHPHGTGLPDDGIVWAHIKTLAGDPATPYLPSIDHIY</sequence>
<dbReference type="InterPro" id="IPR046450">
    <property type="entry name" value="PA_dom_sf"/>
</dbReference>
<feature type="region of interest" description="Disordered" evidence="1">
    <location>
        <begin position="1"/>
        <end position="51"/>
    </location>
</feature>
<evidence type="ECO:0000313" key="5">
    <source>
        <dbReference type="Proteomes" id="UP001497623"/>
    </source>
</evidence>
<dbReference type="Proteomes" id="UP001497623">
    <property type="component" value="Unassembled WGS sequence"/>
</dbReference>
<dbReference type="Gene3D" id="3.50.30.30">
    <property type="match status" value="1"/>
</dbReference>
<proteinExistence type="predicted"/>
<comment type="caution">
    <text evidence="4">The sequence shown here is derived from an EMBL/GenBank/DDBJ whole genome shotgun (WGS) entry which is preliminary data.</text>
</comment>
<dbReference type="InterPro" id="IPR039373">
    <property type="entry name" value="Peptidase_M28B"/>
</dbReference>
<keyword evidence="2" id="KW-0472">Membrane</keyword>
<dbReference type="EMBL" id="CAXKWB010002325">
    <property type="protein sequence ID" value="CAL4066616.1"/>
    <property type="molecule type" value="Genomic_DNA"/>
</dbReference>